<evidence type="ECO:0000313" key="9">
    <source>
        <dbReference type="EMBL" id="CAJ1975162.1"/>
    </source>
</evidence>
<feature type="domain" description="U-box" evidence="8">
    <location>
        <begin position="274"/>
        <end position="348"/>
    </location>
</feature>
<feature type="repeat" description="ARM" evidence="7">
    <location>
        <begin position="543"/>
        <end position="586"/>
    </location>
</feature>
<evidence type="ECO:0000256" key="4">
    <source>
        <dbReference type="ARBA" id="ARBA00022679"/>
    </source>
</evidence>
<name>A0AA86SYB8_9FABA</name>
<dbReference type="InterPro" id="IPR003613">
    <property type="entry name" value="Ubox_domain"/>
</dbReference>
<evidence type="ECO:0000256" key="1">
    <source>
        <dbReference type="ARBA" id="ARBA00000900"/>
    </source>
</evidence>
<dbReference type="InterPro" id="IPR016024">
    <property type="entry name" value="ARM-type_fold"/>
</dbReference>
<sequence>MAPEKNIPMERRRFLSLPSVRPCVAISPSVLIASLITLAQNICSFSPNSFTTQRKNARETTRFIAILLALLEELHDRGSFIPDPIRLCLSDLHLTFQKILLLMHDCSREDARIWVLMKSQYIVTQFRVLIRALATTLHVLPLRSMDISAEVKDLVELVTKQTKRGKMELHENDERELKRLRLILDRLERGIEPDVDTVKVVINYLEIKNWSSCNEEVKFLEEELSYNEEEVSLLSNLIGFLHYSRVVLFETIDFQCLAMEQSRAKCSVEKLSCVVPRDFLCPISFEIMTDPVTISTGQTYNRTSIQKWLKSGNIKCPKTQESLVNTELLPNIALKKLIQQFCYDNGVAVVFNRINLNKTRTSSVPAAAHAIQFLSWFISRRLVFGTEEQITKATYEIRLLAKSNVFYKVCLVEMGTVPPLLDLLTGHGRIIQENAIHALMKLSKHHRGQEVIIESRGLAPILNVLRRGLSLEARHVAADIIFYLSSAKEYRKLIGETPNAIPALVAMVKEGTTFGKKNNSNAVIAIFALLLRRENHAKVVAAGAVPALVNVVASSDKPEAVTDSLAVLVALAESTDGAYAVFKAEALPLVSGILQSATSRAEEEYCVSILLALCVNLGEEAIRALVKEASCMPSLYSLITGGTPHASKKARSLVNIIVDFTQNGFTGSSLSRQRILYC</sequence>
<evidence type="ECO:0000256" key="6">
    <source>
        <dbReference type="ARBA" id="ARBA00022786"/>
    </source>
</evidence>
<evidence type="ECO:0000256" key="5">
    <source>
        <dbReference type="ARBA" id="ARBA00022737"/>
    </source>
</evidence>
<keyword evidence="6" id="KW-0833">Ubl conjugation pathway</keyword>
<keyword evidence="5" id="KW-0677">Repeat</keyword>
<proteinExistence type="predicted"/>
<dbReference type="SUPFAM" id="SSF48371">
    <property type="entry name" value="ARM repeat"/>
    <property type="match status" value="1"/>
</dbReference>
<keyword evidence="10" id="KW-1185">Reference proteome</keyword>
<dbReference type="FunFam" id="3.30.40.10:FF:000442">
    <property type="entry name" value="RING-type E3 ubiquitin transferase"/>
    <property type="match status" value="1"/>
</dbReference>
<evidence type="ECO:0000256" key="2">
    <source>
        <dbReference type="ARBA" id="ARBA00004906"/>
    </source>
</evidence>
<dbReference type="GO" id="GO:0016567">
    <property type="term" value="P:protein ubiquitination"/>
    <property type="evidence" value="ECO:0007669"/>
    <property type="project" value="InterPro"/>
</dbReference>
<dbReference type="EC" id="2.3.2.27" evidence="3"/>
<dbReference type="Pfam" id="PF25368">
    <property type="entry name" value="PUB10_N"/>
    <property type="match status" value="1"/>
</dbReference>
<evidence type="ECO:0000256" key="3">
    <source>
        <dbReference type="ARBA" id="ARBA00012483"/>
    </source>
</evidence>
<dbReference type="Pfam" id="PF25598">
    <property type="entry name" value="ARM_PUB"/>
    <property type="match status" value="1"/>
</dbReference>
<dbReference type="InterPro" id="IPR011989">
    <property type="entry name" value="ARM-like"/>
</dbReference>
<dbReference type="SMART" id="SM00504">
    <property type="entry name" value="Ubox"/>
    <property type="match status" value="1"/>
</dbReference>
<dbReference type="PROSITE" id="PS51698">
    <property type="entry name" value="U_BOX"/>
    <property type="match status" value="1"/>
</dbReference>
<dbReference type="EMBL" id="OY731406">
    <property type="protein sequence ID" value="CAJ1975162.1"/>
    <property type="molecule type" value="Genomic_DNA"/>
</dbReference>
<accession>A0AA86SYB8</accession>
<dbReference type="Proteomes" id="UP001189624">
    <property type="component" value="Chromosome 9"/>
</dbReference>
<dbReference type="InterPro" id="IPR013083">
    <property type="entry name" value="Znf_RING/FYVE/PHD"/>
</dbReference>
<comment type="catalytic activity">
    <reaction evidence="1">
        <text>S-ubiquitinyl-[E2 ubiquitin-conjugating enzyme]-L-cysteine + [acceptor protein]-L-lysine = [E2 ubiquitin-conjugating enzyme]-L-cysteine + N(6)-ubiquitinyl-[acceptor protein]-L-lysine.</text>
        <dbReference type="EC" id="2.3.2.27"/>
    </reaction>
</comment>
<dbReference type="GO" id="GO:0010029">
    <property type="term" value="P:regulation of seed germination"/>
    <property type="evidence" value="ECO:0007669"/>
    <property type="project" value="UniProtKB-ARBA"/>
</dbReference>
<dbReference type="Gramene" id="rna-AYBTSS11_LOCUS27264">
    <property type="protein sequence ID" value="CAJ1975162.1"/>
    <property type="gene ID" value="gene-AYBTSS11_LOCUS27264"/>
</dbReference>
<dbReference type="SUPFAM" id="SSF57850">
    <property type="entry name" value="RING/U-box"/>
    <property type="match status" value="1"/>
</dbReference>
<dbReference type="SMART" id="SM00185">
    <property type="entry name" value="ARM"/>
    <property type="match status" value="4"/>
</dbReference>
<dbReference type="PANTHER" id="PTHR23315">
    <property type="entry name" value="U BOX DOMAIN-CONTAINING"/>
    <property type="match status" value="1"/>
</dbReference>
<dbReference type="GO" id="GO:0061630">
    <property type="term" value="F:ubiquitin protein ligase activity"/>
    <property type="evidence" value="ECO:0007669"/>
    <property type="project" value="UniProtKB-EC"/>
</dbReference>
<dbReference type="InterPro" id="IPR058678">
    <property type="entry name" value="ARM_PUB"/>
</dbReference>
<evidence type="ECO:0000313" key="10">
    <source>
        <dbReference type="Proteomes" id="UP001189624"/>
    </source>
</evidence>
<evidence type="ECO:0000256" key="7">
    <source>
        <dbReference type="PROSITE-ProRule" id="PRU00259"/>
    </source>
</evidence>
<dbReference type="Pfam" id="PF04564">
    <property type="entry name" value="U-box"/>
    <property type="match status" value="1"/>
</dbReference>
<dbReference type="PROSITE" id="PS50176">
    <property type="entry name" value="ARM_REPEAT"/>
    <property type="match status" value="2"/>
</dbReference>
<dbReference type="InterPro" id="IPR000225">
    <property type="entry name" value="Armadillo"/>
</dbReference>
<protein>
    <recommendedName>
        <fullName evidence="3">RING-type E3 ubiquitin transferase</fullName>
        <ecNumber evidence="3">2.3.2.27</ecNumber>
    </recommendedName>
</protein>
<organism evidence="9 10">
    <name type="scientific">Sphenostylis stenocarpa</name>
    <dbReference type="NCBI Taxonomy" id="92480"/>
    <lineage>
        <taxon>Eukaryota</taxon>
        <taxon>Viridiplantae</taxon>
        <taxon>Streptophyta</taxon>
        <taxon>Embryophyta</taxon>
        <taxon>Tracheophyta</taxon>
        <taxon>Spermatophyta</taxon>
        <taxon>Magnoliopsida</taxon>
        <taxon>eudicotyledons</taxon>
        <taxon>Gunneridae</taxon>
        <taxon>Pentapetalae</taxon>
        <taxon>rosids</taxon>
        <taxon>fabids</taxon>
        <taxon>Fabales</taxon>
        <taxon>Fabaceae</taxon>
        <taxon>Papilionoideae</taxon>
        <taxon>50 kb inversion clade</taxon>
        <taxon>NPAAA clade</taxon>
        <taxon>indigoferoid/millettioid clade</taxon>
        <taxon>Phaseoleae</taxon>
        <taxon>Sphenostylis</taxon>
    </lineage>
</organism>
<dbReference type="PANTHER" id="PTHR23315:SF116">
    <property type="entry name" value="RING-TYPE E3 UBIQUITIN TRANSFERASE"/>
    <property type="match status" value="1"/>
</dbReference>
<dbReference type="CDD" id="cd16664">
    <property type="entry name" value="RING-Ubox_PUB"/>
    <property type="match status" value="1"/>
</dbReference>
<evidence type="ECO:0000259" key="8">
    <source>
        <dbReference type="PROSITE" id="PS51698"/>
    </source>
</evidence>
<keyword evidence="4" id="KW-0808">Transferase</keyword>
<dbReference type="Gene3D" id="1.25.10.10">
    <property type="entry name" value="Leucine-rich Repeat Variant"/>
    <property type="match status" value="2"/>
</dbReference>
<comment type="pathway">
    <text evidence="2">Protein modification; protein ubiquitination.</text>
</comment>
<dbReference type="InterPro" id="IPR057623">
    <property type="entry name" value="PUB12-19-like_N"/>
</dbReference>
<dbReference type="AlphaFoldDB" id="A0AA86SYB8"/>
<dbReference type="Gene3D" id="3.30.40.10">
    <property type="entry name" value="Zinc/RING finger domain, C3HC4 (zinc finger)"/>
    <property type="match status" value="1"/>
</dbReference>
<reference evidence="9" key="1">
    <citation type="submission" date="2023-10" db="EMBL/GenBank/DDBJ databases">
        <authorList>
            <person name="Domelevo Entfellner J.-B."/>
        </authorList>
    </citation>
    <scope>NUCLEOTIDE SEQUENCE</scope>
</reference>
<dbReference type="InterPro" id="IPR045210">
    <property type="entry name" value="RING-Ubox_PUB"/>
</dbReference>
<feature type="repeat" description="ARM" evidence="7">
    <location>
        <begin position="415"/>
        <end position="457"/>
    </location>
</feature>
<gene>
    <name evidence="9" type="ORF">AYBTSS11_LOCUS27264</name>
</gene>
<dbReference type="FunFam" id="1.25.10.10:FF:000485">
    <property type="entry name" value="RING-type E3 ubiquitin transferase"/>
    <property type="match status" value="1"/>
</dbReference>